<comment type="caution">
    <text evidence="10">The sequence shown here is derived from an EMBL/GenBank/DDBJ whole genome shotgun (WGS) entry which is preliminary data.</text>
</comment>
<dbReference type="Gene3D" id="3.90.550.10">
    <property type="entry name" value="Spore Coat Polysaccharide Biosynthesis Protein SpsA, Chain A"/>
    <property type="match status" value="1"/>
</dbReference>
<evidence type="ECO:0000256" key="3">
    <source>
        <dbReference type="ARBA" id="ARBA00022723"/>
    </source>
</evidence>
<dbReference type="NCBIfam" id="TIGR02665">
    <property type="entry name" value="molyb_mobA"/>
    <property type="match status" value="1"/>
</dbReference>
<evidence type="ECO:0000256" key="4">
    <source>
        <dbReference type="ARBA" id="ARBA00022741"/>
    </source>
</evidence>
<evidence type="ECO:0000259" key="9">
    <source>
        <dbReference type="Pfam" id="PF12804"/>
    </source>
</evidence>
<keyword evidence="1 8" id="KW-0963">Cytoplasm</keyword>
<reference evidence="10" key="1">
    <citation type="submission" date="2021-03" db="EMBL/GenBank/DDBJ databases">
        <title>Genome sequencing and assembly of Tianweitania sediminis.</title>
        <authorList>
            <person name="Chhetri G."/>
        </authorList>
    </citation>
    <scope>NUCLEOTIDE SEQUENCE</scope>
    <source>
        <strain evidence="10">Z8</strain>
    </source>
</reference>
<evidence type="ECO:0000313" key="10">
    <source>
        <dbReference type="EMBL" id="MBP0439732.1"/>
    </source>
</evidence>
<keyword evidence="7 8" id="KW-0501">Molybdenum cofactor biosynthesis</keyword>
<evidence type="ECO:0000313" key="11">
    <source>
        <dbReference type="Proteomes" id="UP000666240"/>
    </source>
</evidence>
<dbReference type="GO" id="GO:0061603">
    <property type="term" value="F:molybdenum cofactor guanylyltransferase activity"/>
    <property type="evidence" value="ECO:0007669"/>
    <property type="project" value="UniProtKB-EC"/>
</dbReference>
<name>A0A8J7ULW9_9HYPH</name>
<feature type="binding site" evidence="8">
    <location>
        <begin position="9"/>
        <end position="11"/>
    </location>
    <ligand>
        <name>GTP</name>
        <dbReference type="ChEBI" id="CHEBI:37565"/>
    </ligand>
</feature>
<dbReference type="GO" id="GO:0046872">
    <property type="term" value="F:metal ion binding"/>
    <property type="evidence" value="ECO:0007669"/>
    <property type="project" value="UniProtKB-KW"/>
</dbReference>
<keyword evidence="11" id="KW-1185">Reference proteome</keyword>
<dbReference type="InterPro" id="IPR029044">
    <property type="entry name" value="Nucleotide-diphossugar_trans"/>
</dbReference>
<evidence type="ECO:0000256" key="2">
    <source>
        <dbReference type="ARBA" id="ARBA00022679"/>
    </source>
</evidence>
<comment type="domain">
    <text evidence="8">The N-terminal domain determines nucleotide recognition and specific binding, while the C-terminal domain determines the specific binding to the target protein.</text>
</comment>
<dbReference type="SUPFAM" id="SSF53448">
    <property type="entry name" value="Nucleotide-diphospho-sugar transferases"/>
    <property type="match status" value="1"/>
</dbReference>
<evidence type="ECO:0000256" key="1">
    <source>
        <dbReference type="ARBA" id="ARBA00022490"/>
    </source>
</evidence>
<feature type="binding site" evidence="8">
    <location>
        <position position="101"/>
    </location>
    <ligand>
        <name>GTP</name>
        <dbReference type="ChEBI" id="CHEBI:37565"/>
    </ligand>
</feature>
<keyword evidence="3 8" id="KW-0479">Metal-binding</keyword>
<proteinExistence type="inferred from homology"/>
<dbReference type="HAMAP" id="MF_00316">
    <property type="entry name" value="MobA"/>
    <property type="match status" value="1"/>
</dbReference>
<dbReference type="InterPro" id="IPR013482">
    <property type="entry name" value="Molybde_CF_guanTrfase"/>
</dbReference>
<feature type="binding site" evidence="8">
    <location>
        <position position="22"/>
    </location>
    <ligand>
        <name>GTP</name>
        <dbReference type="ChEBI" id="CHEBI:37565"/>
    </ligand>
</feature>
<evidence type="ECO:0000256" key="5">
    <source>
        <dbReference type="ARBA" id="ARBA00022842"/>
    </source>
</evidence>
<dbReference type="EC" id="2.7.7.77" evidence="8"/>
<comment type="subcellular location">
    <subcellularLocation>
        <location evidence="8">Cytoplasm</location>
    </subcellularLocation>
</comment>
<dbReference type="GO" id="GO:0005737">
    <property type="term" value="C:cytoplasm"/>
    <property type="evidence" value="ECO:0007669"/>
    <property type="project" value="UniProtKB-SubCell"/>
</dbReference>
<accession>A0A8J7ULW9</accession>
<comment type="similarity">
    <text evidence="8">Belongs to the MobA family.</text>
</comment>
<evidence type="ECO:0000256" key="8">
    <source>
        <dbReference type="HAMAP-Rule" id="MF_00316"/>
    </source>
</evidence>
<sequence>MTQVVGVILAGGRSSRMGGGDKPLLPLGSATILDHVVQRFAPQVEALAINLNGDPSRFASYGLPVIPDTFGHFDGPLAGILAALRWGTEQGAARVITVAGDTPFLPADLAGRLAEEAAPSEIAVATSDGRTHPTAASWPVELHEPLARFLADQTTRRVLSFVQSQPHRLVAFSTAGGDPFFNVNTPSDLEEAQQRALLP</sequence>
<keyword evidence="6 8" id="KW-0342">GTP-binding</keyword>
<dbReference type="EMBL" id="JAGIYY010000004">
    <property type="protein sequence ID" value="MBP0439732.1"/>
    <property type="molecule type" value="Genomic_DNA"/>
</dbReference>
<comment type="function">
    <text evidence="8">Transfers a GMP moiety from GTP to Mo-molybdopterin (Mo-MPT) cofactor (Moco or molybdenum cofactor) to form Mo-molybdopterin guanine dinucleotide (Mo-MGD) cofactor.</text>
</comment>
<gene>
    <name evidence="8 10" type="primary">mobA</name>
    <name evidence="10" type="ORF">J5Y06_13810</name>
</gene>
<feature type="binding site" evidence="8">
    <location>
        <position position="50"/>
    </location>
    <ligand>
        <name>GTP</name>
        <dbReference type="ChEBI" id="CHEBI:37565"/>
    </ligand>
</feature>
<dbReference type="AlphaFoldDB" id="A0A8J7ULW9"/>
<dbReference type="GO" id="GO:1902758">
    <property type="term" value="P:bis(molybdopterin guanine dinucleotide)molybdenum biosynthetic process"/>
    <property type="evidence" value="ECO:0007669"/>
    <property type="project" value="TreeGrafter"/>
</dbReference>
<dbReference type="Proteomes" id="UP000666240">
    <property type="component" value="Unassembled WGS sequence"/>
</dbReference>
<organism evidence="10 11">
    <name type="scientific">Tianweitania sediminis</name>
    <dbReference type="NCBI Taxonomy" id="1502156"/>
    <lineage>
        <taxon>Bacteria</taxon>
        <taxon>Pseudomonadati</taxon>
        <taxon>Pseudomonadota</taxon>
        <taxon>Alphaproteobacteria</taxon>
        <taxon>Hyphomicrobiales</taxon>
        <taxon>Phyllobacteriaceae</taxon>
        <taxon>Tianweitania</taxon>
    </lineage>
</organism>
<evidence type="ECO:0000256" key="6">
    <source>
        <dbReference type="ARBA" id="ARBA00023134"/>
    </source>
</evidence>
<keyword evidence="2 8" id="KW-0808">Transferase</keyword>
<keyword evidence="10" id="KW-0548">Nucleotidyltransferase</keyword>
<keyword evidence="4 8" id="KW-0547">Nucleotide-binding</keyword>
<dbReference type="GO" id="GO:0005525">
    <property type="term" value="F:GTP binding"/>
    <property type="evidence" value="ECO:0007669"/>
    <property type="project" value="UniProtKB-UniRule"/>
</dbReference>
<comment type="subunit">
    <text evidence="8">Monomer.</text>
</comment>
<feature type="binding site" evidence="8">
    <location>
        <position position="101"/>
    </location>
    <ligand>
        <name>Mg(2+)</name>
        <dbReference type="ChEBI" id="CHEBI:18420"/>
    </ligand>
</feature>
<comment type="catalytic activity">
    <reaction evidence="8">
        <text>Mo-molybdopterin + GTP + H(+) = Mo-molybdopterin guanine dinucleotide + diphosphate</text>
        <dbReference type="Rhea" id="RHEA:34243"/>
        <dbReference type="ChEBI" id="CHEBI:15378"/>
        <dbReference type="ChEBI" id="CHEBI:33019"/>
        <dbReference type="ChEBI" id="CHEBI:37565"/>
        <dbReference type="ChEBI" id="CHEBI:71302"/>
        <dbReference type="ChEBI" id="CHEBI:71310"/>
        <dbReference type="EC" id="2.7.7.77"/>
    </reaction>
</comment>
<protein>
    <recommendedName>
        <fullName evidence="8">Molybdenum cofactor guanylyltransferase</fullName>
        <shortName evidence="8">MoCo guanylyltransferase</shortName>
        <ecNumber evidence="8">2.7.7.77</ecNumber>
    </recommendedName>
    <alternativeName>
        <fullName evidence="8">GTP:molybdopterin guanylyltransferase</fullName>
    </alternativeName>
    <alternativeName>
        <fullName evidence="8">Mo-MPT guanylyltransferase</fullName>
    </alternativeName>
    <alternativeName>
        <fullName evidence="8">Molybdopterin guanylyltransferase</fullName>
    </alternativeName>
    <alternativeName>
        <fullName evidence="8">Molybdopterin-guanine dinucleotide synthase</fullName>
        <shortName evidence="8">MGD synthase</shortName>
    </alternativeName>
</protein>
<feature type="domain" description="MobA-like NTP transferase" evidence="9">
    <location>
        <begin position="6"/>
        <end position="160"/>
    </location>
</feature>
<dbReference type="Pfam" id="PF12804">
    <property type="entry name" value="NTP_transf_3"/>
    <property type="match status" value="1"/>
</dbReference>
<dbReference type="PANTHER" id="PTHR19136">
    <property type="entry name" value="MOLYBDENUM COFACTOR GUANYLYLTRANSFERASE"/>
    <property type="match status" value="1"/>
</dbReference>
<dbReference type="CDD" id="cd02503">
    <property type="entry name" value="MobA"/>
    <property type="match status" value="1"/>
</dbReference>
<evidence type="ECO:0000256" key="7">
    <source>
        <dbReference type="ARBA" id="ARBA00023150"/>
    </source>
</evidence>
<keyword evidence="5 8" id="KW-0460">Magnesium</keyword>
<comment type="cofactor">
    <cofactor evidence="8">
        <name>Mg(2+)</name>
        <dbReference type="ChEBI" id="CHEBI:18420"/>
    </cofactor>
</comment>
<dbReference type="RefSeq" id="WP_209335763.1">
    <property type="nucleotide sequence ID" value="NZ_JAGIYY010000004.1"/>
</dbReference>
<dbReference type="PANTHER" id="PTHR19136:SF81">
    <property type="entry name" value="MOLYBDENUM COFACTOR GUANYLYLTRANSFERASE"/>
    <property type="match status" value="1"/>
</dbReference>
<dbReference type="InterPro" id="IPR025877">
    <property type="entry name" value="MobA-like_NTP_Trfase"/>
</dbReference>
<feature type="binding site" evidence="8">
    <location>
        <position position="68"/>
    </location>
    <ligand>
        <name>GTP</name>
        <dbReference type="ChEBI" id="CHEBI:37565"/>
    </ligand>
</feature>